<dbReference type="SUPFAM" id="SSF48452">
    <property type="entry name" value="TPR-like"/>
    <property type="match status" value="1"/>
</dbReference>
<feature type="domain" description="Signal transduction histidine kinase internal region" evidence="4">
    <location>
        <begin position="450"/>
        <end position="528"/>
    </location>
</feature>
<feature type="signal peptide" evidence="2">
    <location>
        <begin position="1"/>
        <end position="23"/>
    </location>
</feature>
<proteinExistence type="predicted"/>
<reference evidence="5 6" key="1">
    <citation type="submission" date="2016-10" db="EMBL/GenBank/DDBJ databases">
        <authorList>
            <person name="de Groot N.N."/>
        </authorList>
    </citation>
    <scope>NUCLEOTIDE SEQUENCE [LARGE SCALE GENOMIC DNA]</scope>
    <source>
        <strain evidence="5 6">DSM 18610</strain>
    </source>
</reference>
<dbReference type="Proteomes" id="UP000199572">
    <property type="component" value="Unassembled WGS sequence"/>
</dbReference>
<evidence type="ECO:0000313" key="5">
    <source>
        <dbReference type="EMBL" id="SEQ76366.1"/>
    </source>
</evidence>
<evidence type="ECO:0000256" key="2">
    <source>
        <dbReference type="SAM" id="SignalP"/>
    </source>
</evidence>
<dbReference type="EMBL" id="FOGG01000001">
    <property type="protein sequence ID" value="SEQ76366.1"/>
    <property type="molecule type" value="Genomic_DNA"/>
</dbReference>
<dbReference type="InterPro" id="IPR003594">
    <property type="entry name" value="HATPase_dom"/>
</dbReference>
<keyword evidence="1" id="KW-0812">Transmembrane</keyword>
<dbReference type="InterPro" id="IPR011990">
    <property type="entry name" value="TPR-like_helical_dom_sf"/>
</dbReference>
<keyword evidence="1" id="KW-1133">Transmembrane helix</keyword>
<dbReference type="OrthoDB" id="6190788at2"/>
<dbReference type="RefSeq" id="WP_090879515.1">
    <property type="nucleotide sequence ID" value="NZ_FOGG01000001.1"/>
</dbReference>
<keyword evidence="2" id="KW-0732">Signal</keyword>
<dbReference type="Gene3D" id="3.30.565.10">
    <property type="entry name" value="Histidine kinase-like ATPase, C-terminal domain"/>
    <property type="match status" value="1"/>
</dbReference>
<keyword evidence="5" id="KW-0418">Kinase</keyword>
<dbReference type="Pfam" id="PF02518">
    <property type="entry name" value="HATPase_c"/>
    <property type="match status" value="1"/>
</dbReference>
<dbReference type="GO" id="GO:0016020">
    <property type="term" value="C:membrane"/>
    <property type="evidence" value="ECO:0007669"/>
    <property type="project" value="InterPro"/>
</dbReference>
<sequence length="652" mass="75218">MRAIAYILASLLMTIWLGCTPNAKDLKFTDREKVLRTFKDTMDRQRDNPDLKMRLEYWKKQAGNKNFKNDSVLLSKINYNIAGQYYGLGEIDSVKKHMQTAWSLMENCPGYEEEKVLLYSGLGNIASMEQKIHQENYYYNHAAQMILADTSLKLSPKQKITIFFSTAQSSVKLRQFENAYKLNRKAINLLPQLANNTKDRFRAYSQMADYFFNVKGSLDSHYHYIKKMELVNIEQPDLYKVRYIIDRKATYFERTLQLDSALFYNRKRISMDMADLKQNGKRAESVSSGNMYIGFFDIAGLFIQYNQLDSAKYYLKQCEKFQKDYPQHVDDESKILYQQNLINYLFATKQYATAETEQANLIRLTRKVYETENTRAVAEMSAIFELKAKDKSIHNLSETVALAQSRLQSNRLWLAVSALATLLAIAMALLLYFIQQQRKLQTETEKAQLEQRLLRTQMEPHFIFNTLSALQSFVRFDEKEKTLKYLHQFGRLLRSSLELSRESFVPLSEEIAALDNYLSLQQMRYDDAFGYEVDQLEDIDTAGIYIPPMLMQPFVENAIIHGINPNGKNGLISVNFEFKDKQLLVKINDNGTGLSRDHGQSHKSLSTTISRERLNILSKELAAPAGIEISSNPAGGTEVRITIPTKTSGKNE</sequence>
<dbReference type="SUPFAM" id="SSF55874">
    <property type="entry name" value="ATPase domain of HSP90 chaperone/DNA topoisomerase II/histidine kinase"/>
    <property type="match status" value="1"/>
</dbReference>
<protein>
    <submittedName>
        <fullName evidence="5">Histidine kinase</fullName>
    </submittedName>
</protein>
<name>A0A1H9IP90_9SPHI</name>
<dbReference type="GO" id="GO:0000155">
    <property type="term" value="F:phosphorelay sensor kinase activity"/>
    <property type="evidence" value="ECO:0007669"/>
    <property type="project" value="InterPro"/>
</dbReference>
<keyword evidence="1" id="KW-0472">Membrane</keyword>
<evidence type="ECO:0000259" key="4">
    <source>
        <dbReference type="Pfam" id="PF06580"/>
    </source>
</evidence>
<keyword evidence="6" id="KW-1185">Reference proteome</keyword>
<dbReference type="PROSITE" id="PS51257">
    <property type="entry name" value="PROKAR_LIPOPROTEIN"/>
    <property type="match status" value="1"/>
</dbReference>
<dbReference type="PANTHER" id="PTHR34220:SF7">
    <property type="entry name" value="SENSOR HISTIDINE KINASE YPDA"/>
    <property type="match status" value="1"/>
</dbReference>
<dbReference type="PANTHER" id="PTHR34220">
    <property type="entry name" value="SENSOR HISTIDINE KINASE YPDA"/>
    <property type="match status" value="1"/>
</dbReference>
<keyword evidence="5" id="KW-0808">Transferase</keyword>
<dbReference type="AlphaFoldDB" id="A0A1H9IP90"/>
<evidence type="ECO:0000256" key="1">
    <source>
        <dbReference type="SAM" id="Phobius"/>
    </source>
</evidence>
<dbReference type="InterPro" id="IPR036890">
    <property type="entry name" value="HATPase_C_sf"/>
</dbReference>
<organism evidence="5 6">
    <name type="scientific">Pedobacter rhizosphaerae</name>
    <dbReference type="NCBI Taxonomy" id="390241"/>
    <lineage>
        <taxon>Bacteria</taxon>
        <taxon>Pseudomonadati</taxon>
        <taxon>Bacteroidota</taxon>
        <taxon>Sphingobacteriia</taxon>
        <taxon>Sphingobacteriales</taxon>
        <taxon>Sphingobacteriaceae</taxon>
        <taxon>Pedobacter</taxon>
    </lineage>
</organism>
<evidence type="ECO:0000259" key="3">
    <source>
        <dbReference type="Pfam" id="PF02518"/>
    </source>
</evidence>
<feature type="domain" description="Histidine kinase/HSP90-like ATPase" evidence="3">
    <location>
        <begin position="551"/>
        <end position="646"/>
    </location>
</feature>
<accession>A0A1H9IP90</accession>
<dbReference type="InterPro" id="IPR010559">
    <property type="entry name" value="Sig_transdc_His_kin_internal"/>
</dbReference>
<dbReference type="STRING" id="390241.SAMN04488023_10133"/>
<dbReference type="Pfam" id="PF06580">
    <property type="entry name" value="His_kinase"/>
    <property type="match status" value="1"/>
</dbReference>
<feature type="chain" id="PRO_5011777974" evidence="2">
    <location>
        <begin position="24"/>
        <end position="652"/>
    </location>
</feature>
<dbReference type="InterPro" id="IPR050640">
    <property type="entry name" value="Bact_2-comp_sensor_kinase"/>
</dbReference>
<feature type="transmembrane region" description="Helical" evidence="1">
    <location>
        <begin position="412"/>
        <end position="434"/>
    </location>
</feature>
<gene>
    <name evidence="5" type="ORF">SAMN04488023_10133</name>
</gene>
<evidence type="ECO:0000313" key="6">
    <source>
        <dbReference type="Proteomes" id="UP000199572"/>
    </source>
</evidence>